<dbReference type="CDD" id="cd03425">
    <property type="entry name" value="NUDIX_MutT_NudA_like"/>
    <property type="match status" value="1"/>
</dbReference>
<dbReference type="OrthoDB" id="9810648at2"/>
<dbReference type="GO" id="GO:0008413">
    <property type="term" value="F:8-oxo-7,8-dihydroguanosine triphosphate pyrophosphatase activity"/>
    <property type="evidence" value="ECO:0007669"/>
    <property type="project" value="TreeGrafter"/>
</dbReference>
<proteinExistence type="inferred from homology"/>
<dbReference type="Gene3D" id="3.90.79.10">
    <property type="entry name" value="Nucleoside Triphosphate Pyrophosphohydrolase"/>
    <property type="match status" value="1"/>
</dbReference>
<keyword evidence="14" id="KW-1185">Reference proteome</keyword>
<dbReference type="eggNOG" id="COG0494">
    <property type="taxonomic scope" value="Bacteria"/>
</dbReference>
<dbReference type="InterPro" id="IPR020476">
    <property type="entry name" value="Nudix_hydrolase"/>
</dbReference>
<evidence type="ECO:0000256" key="5">
    <source>
        <dbReference type="ARBA" id="ARBA00022723"/>
    </source>
</evidence>
<dbReference type="GO" id="GO:0046872">
    <property type="term" value="F:metal ion binding"/>
    <property type="evidence" value="ECO:0007669"/>
    <property type="project" value="UniProtKB-KW"/>
</dbReference>
<dbReference type="Pfam" id="PF00293">
    <property type="entry name" value="NUDIX"/>
    <property type="match status" value="1"/>
</dbReference>
<organism evidence="13 14">
    <name type="scientific">Saccharomonospora marina XMU15</name>
    <dbReference type="NCBI Taxonomy" id="882083"/>
    <lineage>
        <taxon>Bacteria</taxon>
        <taxon>Bacillati</taxon>
        <taxon>Actinomycetota</taxon>
        <taxon>Actinomycetes</taxon>
        <taxon>Pseudonocardiales</taxon>
        <taxon>Pseudonocardiaceae</taxon>
        <taxon>Saccharomonospora</taxon>
    </lineage>
</organism>
<dbReference type="GO" id="GO:0006260">
    <property type="term" value="P:DNA replication"/>
    <property type="evidence" value="ECO:0007669"/>
    <property type="project" value="UniProtKB-KW"/>
</dbReference>
<evidence type="ECO:0000259" key="12">
    <source>
        <dbReference type="PROSITE" id="PS51462"/>
    </source>
</evidence>
<evidence type="ECO:0000256" key="1">
    <source>
        <dbReference type="ARBA" id="ARBA00001946"/>
    </source>
</evidence>
<dbReference type="PANTHER" id="PTHR47707">
    <property type="entry name" value="8-OXO-DGTP DIPHOSPHATASE"/>
    <property type="match status" value="1"/>
</dbReference>
<dbReference type="SUPFAM" id="SSF55811">
    <property type="entry name" value="Nudix"/>
    <property type="match status" value="1"/>
</dbReference>
<evidence type="ECO:0000256" key="9">
    <source>
        <dbReference type="ARBA" id="ARBA00023204"/>
    </source>
</evidence>
<reference evidence="13 14" key="1">
    <citation type="journal article" date="2012" name="Stand. Genomic Sci.">
        <title>Genome sequence of the ocean sediment bacterium Saccharomonospora marina type strain (XMU15(T)).</title>
        <authorList>
            <person name="Klenk H.P."/>
            <person name="Lu M."/>
            <person name="Lucas S."/>
            <person name="Lapidus A."/>
            <person name="Copeland A."/>
            <person name="Pitluck S."/>
            <person name="Goodwin L.A."/>
            <person name="Han C."/>
            <person name="Tapia R."/>
            <person name="Brambilla E.M."/>
            <person name="Potter G."/>
            <person name="Land M."/>
            <person name="Ivanova N."/>
            <person name="Rohde M."/>
            <person name="Goker M."/>
            <person name="Detter J.C."/>
            <person name="Li W.J."/>
            <person name="Kyrpides N.C."/>
            <person name="Woyke T."/>
        </authorList>
    </citation>
    <scope>NUCLEOTIDE SEQUENCE [LARGE SCALE GENOMIC DNA]</scope>
    <source>
        <strain evidence="13 14">XMU15</strain>
    </source>
</reference>
<evidence type="ECO:0000256" key="3">
    <source>
        <dbReference type="ARBA" id="ARBA00022457"/>
    </source>
</evidence>
<evidence type="ECO:0000256" key="11">
    <source>
        <dbReference type="ARBA" id="ARBA00038905"/>
    </source>
</evidence>
<dbReference type="PROSITE" id="PS51462">
    <property type="entry name" value="NUDIX"/>
    <property type="match status" value="1"/>
</dbReference>
<dbReference type="InterPro" id="IPR047127">
    <property type="entry name" value="MutT-like"/>
</dbReference>
<dbReference type="Proteomes" id="UP000004926">
    <property type="component" value="Chromosome"/>
</dbReference>
<comment type="catalytic activity">
    <reaction evidence="10">
        <text>8-oxo-dGTP + H2O = 8-oxo-dGMP + diphosphate + H(+)</text>
        <dbReference type="Rhea" id="RHEA:31575"/>
        <dbReference type="ChEBI" id="CHEBI:15377"/>
        <dbReference type="ChEBI" id="CHEBI:15378"/>
        <dbReference type="ChEBI" id="CHEBI:33019"/>
        <dbReference type="ChEBI" id="CHEBI:63224"/>
        <dbReference type="ChEBI" id="CHEBI:77896"/>
        <dbReference type="EC" id="3.6.1.55"/>
    </reaction>
</comment>
<name>H5X9V1_9PSEU</name>
<evidence type="ECO:0000256" key="2">
    <source>
        <dbReference type="ARBA" id="ARBA00005582"/>
    </source>
</evidence>
<keyword evidence="4" id="KW-0235">DNA replication</keyword>
<keyword evidence="3" id="KW-0515">Mutator protein</keyword>
<dbReference type="InterPro" id="IPR015797">
    <property type="entry name" value="NUDIX_hydrolase-like_dom_sf"/>
</dbReference>
<comment type="cofactor">
    <cofactor evidence="1">
        <name>Mg(2+)</name>
        <dbReference type="ChEBI" id="CHEBI:18420"/>
    </cofactor>
</comment>
<feature type="domain" description="Nudix hydrolase" evidence="12">
    <location>
        <begin position="2"/>
        <end position="127"/>
    </location>
</feature>
<comment type="similarity">
    <text evidence="2">Belongs to the Nudix hydrolase family.</text>
</comment>
<keyword evidence="5" id="KW-0479">Metal-binding</keyword>
<dbReference type="PANTHER" id="PTHR47707:SF1">
    <property type="entry name" value="NUDIX HYDROLASE FAMILY PROTEIN"/>
    <property type="match status" value="1"/>
</dbReference>
<dbReference type="AlphaFoldDB" id="H5X9V1"/>
<dbReference type="GO" id="GO:0035539">
    <property type="term" value="F:8-oxo-7,8-dihydrodeoxyguanosine triphosphate pyrophosphatase activity"/>
    <property type="evidence" value="ECO:0007669"/>
    <property type="project" value="UniProtKB-EC"/>
</dbReference>
<evidence type="ECO:0000256" key="4">
    <source>
        <dbReference type="ARBA" id="ARBA00022705"/>
    </source>
</evidence>
<sequence>MEPAVIVGAALVRGQAVLAQQRAYPADMAGRWELPGGRVEAGETEREALRRECVEELGVEVIVHGRLGADVPLSAGKVLRVFAATLVSASARPRAIEHRALRWVDMAGLAELDWLPADRVLVPELRRLLCAPYPR</sequence>
<dbReference type="GO" id="GO:0006281">
    <property type="term" value="P:DNA repair"/>
    <property type="evidence" value="ECO:0007669"/>
    <property type="project" value="UniProtKB-KW"/>
</dbReference>
<keyword evidence="7" id="KW-0378">Hydrolase</keyword>
<dbReference type="GO" id="GO:0044716">
    <property type="term" value="F:8-oxo-GDP phosphatase activity"/>
    <property type="evidence" value="ECO:0007669"/>
    <property type="project" value="TreeGrafter"/>
</dbReference>
<dbReference type="RefSeq" id="WP_009155967.1">
    <property type="nucleotide sequence ID" value="NZ_CM001439.1"/>
</dbReference>
<evidence type="ECO:0000256" key="7">
    <source>
        <dbReference type="ARBA" id="ARBA00022801"/>
    </source>
</evidence>
<dbReference type="STRING" id="882083.SacmaDRAFT_4403"/>
<evidence type="ECO:0000313" key="13">
    <source>
        <dbReference type="EMBL" id="EHR52589.1"/>
    </source>
</evidence>
<dbReference type="EMBL" id="CM001439">
    <property type="protein sequence ID" value="EHR52589.1"/>
    <property type="molecule type" value="Genomic_DNA"/>
</dbReference>
<protein>
    <recommendedName>
        <fullName evidence="11">8-oxo-dGTP diphosphatase</fullName>
        <ecNumber evidence="11">3.6.1.55</ecNumber>
    </recommendedName>
</protein>
<gene>
    <name evidence="13" type="ORF">SacmaDRAFT_4403</name>
</gene>
<keyword evidence="6" id="KW-0227">DNA damage</keyword>
<keyword evidence="8" id="KW-0460">Magnesium</keyword>
<accession>H5X9V1</accession>
<dbReference type="PRINTS" id="PR00502">
    <property type="entry name" value="NUDIXFAMILY"/>
</dbReference>
<dbReference type="InterPro" id="IPR000086">
    <property type="entry name" value="NUDIX_hydrolase_dom"/>
</dbReference>
<dbReference type="GO" id="GO:0044715">
    <property type="term" value="F:8-oxo-dGDP phosphatase activity"/>
    <property type="evidence" value="ECO:0007669"/>
    <property type="project" value="TreeGrafter"/>
</dbReference>
<dbReference type="HOGENOM" id="CLU_037162_19_0_11"/>
<dbReference type="EC" id="3.6.1.55" evidence="11"/>
<evidence type="ECO:0000313" key="14">
    <source>
        <dbReference type="Proteomes" id="UP000004926"/>
    </source>
</evidence>
<evidence type="ECO:0000256" key="10">
    <source>
        <dbReference type="ARBA" id="ARBA00035861"/>
    </source>
</evidence>
<evidence type="ECO:0000256" key="8">
    <source>
        <dbReference type="ARBA" id="ARBA00022842"/>
    </source>
</evidence>
<evidence type="ECO:0000256" key="6">
    <source>
        <dbReference type="ARBA" id="ARBA00022763"/>
    </source>
</evidence>
<keyword evidence="9" id="KW-0234">DNA repair</keyword>